<sequence length="140" mass="15862">MVTMEKSEEYWKQKLTPEQYNVLRQGGTEAPFTGKYVDMEEKGMYKCKACGQVLFTSDTKFHSGSGWPSFFDVVDKGKVELKEDKSLGMNRIEVTCNNCKSHLGHLFEDGPTKTSDGKPCTGKRYCINSTALDFEKKDPH</sequence>
<dbReference type="Pfam" id="PF01641">
    <property type="entry name" value="SelR"/>
    <property type="match status" value="1"/>
</dbReference>
<dbReference type="PANTHER" id="PTHR10173">
    <property type="entry name" value="METHIONINE SULFOXIDE REDUCTASE"/>
    <property type="match status" value="1"/>
</dbReference>
<dbReference type="GO" id="GO:0046872">
    <property type="term" value="F:metal ion binding"/>
    <property type="evidence" value="ECO:0007669"/>
    <property type="project" value="UniProtKB-KW"/>
</dbReference>
<evidence type="ECO:0000256" key="7">
    <source>
        <dbReference type="ARBA" id="ARBA00048488"/>
    </source>
</evidence>
<organism evidence="9 10">
    <name type="scientific">candidate division WWE3 bacterium CG10_big_fil_rev_8_21_14_0_10_32_10</name>
    <dbReference type="NCBI Taxonomy" id="1975090"/>
    <lineage>
        <taxon>Bacteria</taxon>
        <taxon>Katanobacteria</taxon>
    </lineage>
</organism>
<dbReference type="InterPro" id="IPR002579">
    <property type="entry name" value="Met_Sox_Rdtase_MsrB_dom"/>
</dbReference>
<dbReference type="GO" id="GO:0030091">
    <property type="term" value="P:protein repair"/>
    <property type="evidence" value="ECO:0007669"/>
    <property type="project" value="InterPro"/>
</dbReference>
<evidence type="ECO:0000313" key="10">
    <source>
        <dbReference type="Proteomes" id="UP000230214"/>
    </source>
</evidence>
<dbReference type="GO" id="GO:0006979">
    <property type="term" value="P:response to oxidative stress"/>
    <property type="evidence" value="ECO:0007669"/>
    <property type="project" value="InterPro"/>
</dbReference>
<dbReference type="InterPro" id="IPR011057">
    <property type="entry name" value="Mss4-like_sf"/>
</dbReference>
<dbReference type="NCBIfam" id="TIGR00357">
    <property type="entry name" value="peptide-methionine (R)-S-oxide reductase MsrB"/>
    <property type="match status" value="1"/>
</dbReference>
<dbReference type="PANTHER" id="PTHR10173:SF52">
    <property type="entry name" value="METHIONINE-R-SULFOXIDE REDUCTASE B1"/>
    <property type="match status" value="1"/>
</dbReference>
<evidence type="ECO:0000256" key="4">
    <source>
        <dbReference type="ARBA" id="ARBA00022723"/>
    </source>
</evidence>
<keyword evidence="6" id="KW-0560">Oxidoreductase</keyword>
<dbReference type="GO" id="GO:0033743">
    <property type="term" value="F:peptide-methionine (R)-S-oxide reductase activity"/>
    <property type="evidence" value="ECO:0007669"/>
    <property type="project" value="UniProtKB-EC"/>
</dbReference>
<comment type="catalytic activity">
    <reaction evidence="7">
        <text>L-methionyl-[protein] + [thioredoxin]-disulfide + H2O = L-methionyl-(R)-S-oxide-[protein] + [thioredoxin]-dithiol</text>
        <dbReference type="Rhea" id="RHEA:24164"/>
        <dbReference type="Rhea" id="RHEA-COMP:10698"/>
        <dbReference type="Rhea" id="RHEA-COMP:10700"/>
        <dbReference type="Rhea" id="RHEA-COMP:12313"/>
        <dbReference type="Rhea" id="RHEA-COMP:12314"/>
        <dbReference type="ChEBI" id="CHEBI:15377"/>
        <dbReference type="ChEBI" id="CHEBI:16044"/>
        <dbReference type="ChEBI" id="CHEBI:29950"/>
        <dbReference type="ChEBI" id="CHEBI:45764"/>
        <dbReference type="ChEBI" id="CHEBI:50058"/>
        <dbReference type="EC" id="1.8.4.12"/>
    </reaction>
</comment>
<evidence type="ECO:0000256" key="5">
    <source>
        <dbReference type="ARBA" id="ARBA00022833"/>
    </source>
</evidence>
<dbReference type="EMBL" id="PCXU01000012">
    <property type="protein sequence ID" value="PIR43733.1"/>
    <property type="molecule type" value="Genomic_DNA"/>
</dbReference>
<dbReference type="EC" id="1.8.4.12" evidence="3"/>
<name>A0A2H0RB72_UNCKA</name>
<gene>
    <name evidence="9" type="primary">msrB</name>
    <name evidence="9" type="ORF">COV24_01080</name>
</gene>
<proteinExistence type="inferred from homology"/>
<dbReference type="AlphaFoldDB" id="A0A2H0RB72"/>
<comment type="caution">
    <text evidence="9">The sequence shown here is derived from an EMBL/GenBank/DDBJ whole genome shotgun (WGS) entry which is preliminary data.</text>
</comment>
<evidence type="ECO:0000313" key="9">
    <source>
        <dbReference type="EMBL" id="PIR43733.1"/>
    </source>
</evidence>
<feature type="domain" description="MsrB" evidence="8">
    <location>
        <begin position="8"/>
        <end position="137"/>
    </location>
</feature>
<dbReference type="GO" id="GO:0005737">
    <property type="term" value="C:cytoplasm"/>
    <property type="evidence" value="ECO:0007669"/>
    <property type="project" value="TreeGrafter"/>
</dbReference>
<protein>
    <recommendedName>
        <fullName evidence="3">peptide-methionine (R)-S-oxide reductase</fullName>
        <ecNumber evidence="3">1.8.4.12</ecNumber>
    </recommendedName>
</protein>
<dbReference type="Proteomes" id="UP000230214">
    <property type="component" value="Unassembled WGS sequence"/>
</dbReference>
<dbReference type="Gene3D" id="2.170.150.20">
    <property type="entry name" value="Peptide methionine sulfoxide reductase"/>
    <property type="match status" value="1"/>
</dbReference>
<evidence type="ECO:0000256" key="3">
    <source>
        <dbReference type="ARBA" id="ARBA00012499"/>
    </source>
</evidence>
<dbReference type="InterPro" id="IPR028427">
    <property type="entry name" value="Met_Sox_Rdtase_MsrB"/>
</dbReference>
<keyword evidence="4" id="KW-0479">Metal-binding</keyword>
<evidence type="ECO:0000256" key="2">
    <source>
        <dbReference type="ARBA" id="ARBA00007174"/>
    </source>
</evidence>
<accession>A0A2H0RB72</accession>
<dbReference type="FunFam" id="2.170.150.20:FF:000001">
    <property type="entry name" value="Peptide methionine sulfoxide reductase MsrB"/>
    <property type="match status" value="1"/>
</dbReference>
<dbReference type="SUPFAM" id="SSF51316">
    <property type="entry name" value="Mss4-like"/>
    <property type="match status" value="1"/>
</dbReference>
<evidence type="ECO:0000259" key="8">
    <source>
        <dbReference type="PROSITE" id="PS51790"/>
    </source>
</evidence>
<keyword evidence="5" id="KW-0862">Zinc</keyword>
<comment type="cofactor">
    <cofactor evidence="1">
        <name>Zn(2+)</name>
        <dbReference type="ChEBI" id="CHEBI:29105"/>
    </cofactor>
</comment>
<dbReference type="PROSITE" id="PS51790">
    <property type="entry name" value="MSRB"/>
    <property type="match status" value="1"/>
</dbReference>
<evidence type="ECO:0000256" key="6">
    <source>
        <dbReference type="ARBA" id="ARBA00023002"/>
    </source>
</evidence>
<evidence type="ECO:0000256" key="1">
    <source>
        <dbReference type="ARBA" id="ARBA00001947"/>
    </source>
</evidence>
<comment type="similarity">
    <text evidence="2">Belongs to the MsrB Met sulfoxide reductase family.</text>
</comment>
<reference evidence="9 10" key="1">
    <citation type="submission" date="2017-09" db="EMBL/GenBank/DDBJ databases">
        <title>Depth-based differentiation of microbial function through sediment-hosted aquifers and enrichment of novel symbionts in the deep terrestrial subsurface.</title>
        <authorList>
            <person name="Probst A.J."/>
            <person name="Ladd B."/>
            <person name="Jarett J.K."/>
            <person name="Geller-Mcgrath D.E."/>
            <person name="Sieber C.M."/>
            <person name="Emerson J.B."/>
            <person name="Anantharaman K."/>
            <person name="Thomas B.C."/>
            <person name="Malmstrom R."/>
            <person name="Stieglmeier M."/>
            <person name="Klingl A."/>
            <person name="Woyke T."/>
            <person name="Ryan C.M."/>
            <person name="Banfield J.F."/>
        </authorList>
    </citation>
    <scope>NUCLEOTIDE SEQUENCE [LARGE SCALE GENOMIC DNA]</scope>
    <source>
        <strain evidence="9">CG10_big_fil_rev_8_21_14_0_10_32_10</strain>
    </source>
</reference>